<keyword evidence="7" id="KW-0732">Signal</keyword>
<evidence type="ECO:0000313" key="9">
    <source>
        <dbReference type="EMBL" id="MBI1495442.1"/>
    </source>
</evidence>
<dbReference type="GO" id="GO:0004222">
    <property type="term" value="F:metalloendopeptidase activity"/>
    <property type="evidence" value="ECO:0007669"/>
    <property type="project" value="TreeGrafter"/>
</dbReference>
<evidence type="ECO:0000256" key="2">
    <source>
        <dbReference type="ARBA" id="ARBA00022670"/>
    </source>
</evidence>
<dbReference type="Proteomes" id="UP000640583">
    <property type="component" value="Unassembled WGS sequence"/>
</dbReference>
<keyword evidence="6" id="KW-0482">Metalloprotease</keyword>
<dbReference type="CDD" id="cd12797">
    <property type="entry name" value="M23_peptidase"/>
    <property type="match status" value="1"/>
</dbReference>
<dbReference type="GO" id="GO:0046872">
    <property type="term" value="F:metal ion binding"/>
    <property type="evidence" value="ECO:0007669"/>
    <property type="project" value="UniProtKB-KW"/>
</dbReference>
<evidence type="ECO:0000256" key="7">
    <source>
        <dbReference type="SAM" id="SignalP"/>
    </source>
</evidence>
<dbReference type="Pfam" id="PF01551">
    <property type="entry name" value="Peptidase_M23"/>
    <property type="match status" value="1"/>
</dbReference>
<dbReference type="Gene3D" id="3.10.450.350">
    <property type="match status" value="2"/>
</dbReference>
<reference evidence="9" key="1">
    <citation type="submission" date="2020-10" db="EMBL/GenBank/DDBJ databases">
        <title>Paenihalocynthiibacter styelae gen. nov., sp. nov., isolated from stalked sea squirt Styela clava.</title>
        <authorList>
            <person name="Kim Y.-O."/>
            <person name="Yoon J.-H."/>
        </authorList>
    </citation>
    <scope>NUCLEOTIDE SEQUENCE</scope>
    <source>
        <strain evidence="9">MYP1-1</strain>
    </source>
</reference>
<dbReference type="Gene3D" id="2.70.70.10">
    <property type="entry name" value="Glucose Permease (Domain IIA)"/>
    <property type="match status" value="1"/>
</dbReference>
<organism evidence="9 10">
    <name type="scientific">Halocynthiibacter styelae</name>
    <dbReference type="NCBI Taxonomy" id="2761955"/>
    <lineage>
        <taxon>Bacteria</taxon>
        <taxon>Pseudomonadati</taxon>
        <taxon>Pseudomonadota</taxon>
        <taxon>Alphaproteobacteria</taxon>
        <taxon>Rhodobacterales</taxon>
        <taxon>Paracoccaceae</taxon>
        <taxon>Halocynthiibacter</taxon>
    </lineage>
</organism>
<feature type="signal peptide" evidence="7">
    <location>
        <begin position="1"/>
        <end position="26"/>
    </location>
</feature>
<feature type="domain" description="M23ase beta-sheet core" evidence="8">
    <location>
        <begin position="255"/>
        <end position="352"/>
    </location>
</feature>
<evidence type="ECO:0000256" key="4">
    <source>
        <dbReference type="ARBA" id="ARBA00022801"/>
    </source>
</evidence>
<gene>
    <name evidence="9" type="ORF">H1D41_17515</name>
</gene>
<comment type="cofactor">
    <cofactor evidence="1">
        <name>Zn(2+)</name>
        <dbReference type="ChEBI" id="CHEBI:29105"/>
    </cofactor>
</comment>
<evidence type="ECO:0000256" key="6">
    <source>
        <dbReference type="ARBA" id="ARBA00023049"/>
    </source>
</evidence>
<evidence type="ECO:0000259" key="8">
    <source>
        <dbReference type="Pfam" id="PF01551"/>
    </source>
</evidence>
<dbReference type="InterPro" id="IPR011055">
    <property type="entry name" value="Dup_hybrid_motif"/>
</dbReference>
<keyword evidence="2" id="KW-0645">Protease</keyword>
<proteinExistence type="predicted"/>
<keyword evidence="4" id="KW-0378">Hydrolase</keyword>
<dbReference type="InterPro" id="IPR050570">
    <property type="entry name" value="Cell_wall_metabolism_enzyme"/>
</dbReference>
<dbReference type="GO" id="GO:0006508">
    <property type="term" value="P:proteolysis"/>
    <property type="evidence" value="ECO:0007669"/>
    <property type="project" value="UniProtKB-KW"/>
</dbReference>
<dbReference type="InterPro" id="IPR016047">
    <property type="entry name" value="M23ase_b-sheet_dom"/>
</dbReference>
<dbReference type="SUPFAM" id="SSF51261">
    <property type="entry name" value="Duplicated hybrid motif"/>
    <property type="match status" value="1"/>
</dbReference>
<dbReference type="EMBL" id="JADCKQ010000020">
    <property type="protein sequence ID" value="MBI1495442.1"/>
    <property type="molecule type" value="Genomic_DNA"/>
</dbReference>
<dbReference type="AlphaFoldDB" id="A0A8J7LX82"/>
<evidence type="ECO:0000256" key="5">
    <source>
        <dbReference type="ARBA" id="ARBA00022833"/>
    </source>
</evidence>
<keyword evidence="5" id="KW-0862">Zinc</keyword>
<evidence type="ECO:0000256" key="1">
    <source>
        <dbReference type="ARBA" id="ARBA00001947"/>
    </source>
</evidence>
<name>A0A8J7LX82_9RHOB</name>
<protein>
    <submittedName>
        <fullName evidence="9">M23 family metallopeptidase</fullName>
    </submittedName>
</protein>
<comment type="caution">
    <text evidence="9">The sequence shown here is derived from an EMBL/GenBank/DDBJ whole genome shotgun (WGS) entry which is preliminary data.</text>
</comment>
<dbReference type="PANTHER" id="PTHR21666:SF288">
    <property type="entry name" value="CELL DIVISION PROTEIN YTFB"/>
    <property type="match status" value="1"/>
</dbReference>
<accession>A0A8J7LX82</accession>
<evidence type="ECO:0000256" key="3">
    <source>
        <dbReference type="ARBA" id="ARBA00022723"/>
    </source>
</evidence>
<keyword evidence="3" id="KW-0479">Metal-binding</keyword>
<feature type="chain" id="PRO_5035245448" evidence="7">
    <location>
        <begin position="27"/>
        <end position="399"/>
    </location>
</feature>
<keyword evidence="10" id="KW-1185">Reference proteome</keyword>
<sequence>MTIPTRFAALMLGAAFCLSLTLNARAQPAEFPVIQTQTLEIASGQTLDLLLAQAGIGAAERQEIAFAFGAEYDLRKLRPGHELRIDMTPGGTVQQAELRVSEGVRIEISFGVDTATRVIAPEPEVLQRAASLQINTSVFVALEEAGVPSRFAVKLAEVLGGTVDFRRDLSGGETLQMMWRETRIDGESIGHFELTFAALKIDDTLFEVTWPDAASGSATLYRNGEVMRVVAQPVEGARVSSVYGRRRHPVYGDIRMHSGVDFAAARGTPVYATAPGRIRFIGRRGGYGRTVEISHGSSTMTRYAHLNAIPEGVREGQQVAAGDRIGSVGSSGTATGPNLHYEVRVNGRPTDPLSEDQNIAISRTTQSGEIAQERLVRARADLQQLMTDQSPTQRTPSES</sequence>
<dbReference type="PANTHER" id="PTHR21666">
    <property type="entry name" value="PEPTIDASE-RELATED"/>
    <property type="match status" value="1"/>
</dbReference>
<dbReference type="RefSeq" id="WP_228850146.1">
    <property type="nucleotide sequence ID" value="NZ_JADCKQ010000020.1"/>
</dbReference>
<evidence type="ECO:0000313" key="10">
    <source>
        <dbReference type="Proteomes" id="UP000640583"/>
    </source>
</evidence>